<protein>
    <submittedName>
        <fullName evidence="1">RNA pseudouridine synthase</fullName>
        <ecNumber evidence="1">5.4.99.-</ecNumber>
    </submittedName>
</protein>
<proteinExistence type="predicted"/>
<accession>A0A1Z3HU37</accession>
<dbReference type="KEGG" id="hhg:XM38_047820"/>
<dbReference type="STRING" id="1641165.XM38_02025"/>
<dbReference type="RefSeq" id="WP_088431157.1">
    <property type="nucleotide sequence ID" value="NZ_CP021983.2"/>
</dbReference>
<name>A0A1Z3HU37_9CYAN</name>
<keyword evidence="1" id="KW-0413">Isomerase</keyword>
<organism evidence="1 2">
    <name type="scientific">Halomicronema hongdechloris C2206</name>
    <dbReference type="NCBI Taxonomy" id="1641165"/>
    <lineage>
        <taxon>Bacteria</taxon>
        <taxon>Bacillati</taxon>
        <taxon>Cyanobacteriota</taxon>
        <taxon>Cyanophyceae</taxon>
        <taxon>Nodosilineales</taxon>
        <taxon>Nodosilineaceae</taxon>
        <taxon>Halomicronema</taxon>
    </lineage>
</organism>
<reference evidence="1 2" key="1">
    <citation type="journal article" date="2016" name="Biochim. Biophys. Acta">
        <title>Characterization of red-shifted phycobilisomes isolated from the chlorophyll f-containing cyanobacterium Halomicronema hongdechloris.</title>
        <authorList>
            <person name="Li Y."/>
            <person name="Lin Y."/>
            <person name="Garvey C.J."/>
            <person name="Birch D."/>
            <person name="Corkery R.W."/>
            <person name="Loughlin P.C."/>
            <person name="Scheer H."/>
            <person name="Willows R.D."/>
            <person name="Chen M."/>
        </authorList>
    </citation>
    <scope>NUCLEOTIDE SEQUENCE [LARGE SCALE GENOMIC DNA]</scope>
    <source>
        <strain evidence="1 2">C2206</strain>
    </source>
</reference>
<dbReference type="AlphaFoldDB" id="A0A1Z3HU37"/>
<keyword evidence="2" id="KW-1185">Reference proteome</keyword>
<dbReference type="OrthoDB" id="9807829at2"/>
<dbReference type="EC" id="5.4.99.-" evidence="1"/>
<dbReference type="GO" id="GO:0001522">
    <property type="term" value="P:pseudouridine synthesis"/>
    <property type="evidence" value="ECO:0007669"/>
    <property type="project" value="InterPro"/>
</dbReference>
<sequence length="107" mass="11898">MNQGWTYHERVPADAVGQSLLDYYSQRYRHSSPAQWQTRIQLAAAGYPLLGDPLYLPGGHPRLTTAADTLPVPGDVGYHLHAHYLRCRHPNGEQWLNLVCPAPAALA</sequence>
<dbReference type="GO" id="GO:0006396">
    <property type="term" value="P:RNA processing"/>
    <property type="evidence" value="ECO:0007669"/>
    <property type="project" value="UniProtKB-ARBA"/>
</dbReference>
<dbReference type="GO" id="GO:0009982">
    <property type="term" value="F:pseudouridine synthase activity"/>
    <property type="evidence" value="ECO:0007669"/>
    <property type="project" value="InterPro"/>
</dbReference>
<dbReference type="SUPFAM" id="SSF55120">
    <property type="entry name" value="Pseudouridine synthase"/>
    <property type="match status" value="1"/>
</dbReference>
<evidence type="ECO:0000313" key="2">
    <source>
        <dbReference type="Proteomes" id="UP000191901"/>
    </source>
</evidence>
<dbReference type="GO" id="GO:0140098">
    <property type="term" value="F:catalytic activity, acting on RNA"/>
    <property type="evidence" value="ECO:0007669"/>
    <property type="project" value="UniProtKB-ARBA"/>
</dbReference>
<dbReference type="EMBL" id="CP021983">
    <property type="protein sequence ID" value="ASC73809.1"/>
    <property type="molecule type" value="Genomic_DNA"/>
</dbReference>
<gene>
    <name evidence="1" type="ORF">XM38_047820</name>
</gene>
<dbReference type="GO" id="GO:0003723">
    <property type="term" value="F:RNA binding"/>
    <property type="evidence" value="ECO:0007669"/>
    <property type="project" value="InterPro"/>
</dbReference>
<evidence type="ECO:0000313" key="1">
    <source>
        <dbReference type="EMBL" id="ASC73809.1"/>
    </source>
</evidence>
<dbReference type="Proteomes" id="UP000191901">
    <property type="component" value="Chromosome"/>
</dbReference>
<dbReference type="Gene3D" id="3.30.2350.10">
    <property type="entry name" value="Pseudouridine synthase"/>
    <property type="match status" value="1"/>
</dbReference>
<dbReference type="InterPro" id="IPR020103">
    <property type="entry name" value="PsdUridine_synth_cat_dom_sf"/>
</dbReference>